<keyword evidence="3" id="KW-1185">Reference proteome</keyword>
<evidence type="ECO:0000313" key="3">
    <source>
        <dbReference type="Proteomes" id="UP001163828"/>
    </source>
</evidence>
<evidence type="ECO:0008006" key="4">
    <source>
        <dbReference type="Google" id="ProtNLM"/>
    </source>
</evidence>
<proteinExistence type="predicted"/>
<dbReference type="Proteomes" id="UP001163828">
    <property type="component" value="Unassembled WGS sequence"/>
</dbReference>
<gene>
    <name evidence="2" type="ORF">F5050DRAFT_838509</name>
</gene>
<keyword evidence="1" id="KW-0732">Signal</keyword>
<evidence type="ECO:0000256" key="1">
    <source>
        <dbReference type="SAM" id="SignalP"/>
    </source>
</evidence>
<accession>A0ABQ8QMR5</accession>
<evidence type="ECO:0000313" key="2">
    <source>
        <dbReference type="EMBL" id="KAJ3999810.1"/>
    </source>
</evidence>
<organism evidence="2 3">
    <name type="scientific">Lentinula boryana</name>
    <dbReference type="NCBI Taxonomy" id="40481"/>
    <lineage>
        <taxon>Eukaryota</taxon>
        <taxon>Fungi</taxon>
        <taxon>Dikarya</taxon>
        <taxon>Basidiomycota</taxon>
        <taxon>Agaricomycotina</taxon>
        <taxon>Agaricomycetes</taxon>
        <taxon>Agaricomycetidae</taxon>
        <taxon>Agaricales</taxon>
        <taxon>Marasmiineae</taxon>
        <taxon>Omphalotaceae</taxon>
        <taxon>Lentinula</taxon>
    </lineage>
</organism>
<feature type="chain" id="PRO_5046575621" description="Secreted protein" evidence="1">
    <location>
        <begin position="21"/>
        <end position="103"/>
    </location>
</feature>
<dbReference type="EMBL" id="MU790532">
    <property type="protein sequence ID" value="KAJ3999810.1"/>
    <property type="molecule type" value="Genomic_DNA"/>
</dbReference>
<name>A0ABQ8QMR5_9AGAR</name>
<feature type="signal peptide" evidence="1">
    <location>
        <begin position="1"/>
        <end position="20"/>
    </location>
</feature>
<reference evidence="2" key="1">
    <citation type="submission" date="2022-08" db="EMBL/GenBank/DDBJ databases">
        <authorList>
            <consortium name="DOE Joint Genome Institute"/>
            <person name="Min B."/>
            <person name="Riley R."/>
            <person name="Sierra-Patev S."/>
            <person name="Naranjo-Ortiz M."/>
            <person name="Looney B."/>
            <person name="Konkel Z."/>
            <person name="Slot J.C."/>
            <person name="Sakamoto Y."/>
            <person name="Steenwyk J.L."/>
            <person name="Rokas A."/>
            <person name="Carro J."/>
            <person name="Camarero S."/>
            <person name="Ferreira P."/>
            <person name="Molpeceres G."/>
            <person name="Ruiz-Duenas F.J."/>
            <person name="Serrano A."/>
            <person name="Henrissat B."/>
            <person name="Drula E."/>
            <person name="Hughes K.W."/>
            <person name="Mata J.L."/>
            <person name="Ishikawa N.K."/>
            <person name="Vargas-Isla R."/>
            <person name="Ushijima S."/>
            <person name="Smith C.A."/>
            <person name="Ahrendt S."/>
            <person name="Andreopoulos W."/>
            <person name="He G."/>
            <person name="Labutti K."/>
            <person name="Lipzen A."/>
            <person name="Ng V."/>
            <person name="Sandor L."/>
            <person name="Barry K."/>
            <person name="Martinez A.T."/>
            <person name="Xiao Y."/>
            <person name="Gibbons J.G."/>
            <person name="Terashima K."/>
            <person name="Hibbett D.S."/>
            <person name="Grigoriev I.V."/>
        </authorList>
    </citation>
    <scope>NUCLEOTIDE SEQUENCE</scope>
    <source>
        <strain evidence="2">TFB10827</strain>
    </source>
</reference>
<comment type="caution">
    <text evidence="2">The sequence shown here is derived from an EMBL/GenBank/DDBJ whole genome shotgun (WGS) entry which is preliminary data.</text>
</comment>
<sequence>MLLNGSMVLLCPFVLYPGNGKTQSNREASFLQDRCVCVDGDVVPDRNTETTLFFLGALIGSDIVRAPTLNEWRVNKTSSPECTSSLTTHMSFTHNQYDELWCR</sequence>
<protein>
    <recommendedName>
        <fullName evidence="4">Secreted protein</fullName>
    </recommendedName>
</protein>